<comment type="catalytic activity">
    <reaction evidence="11">
        <text>(6S)-5-methyl-5,6,7,8-tetrahydrofolate + NAD(+) = (6R)-5,10-methylene-5,6,7,8-tetrahydrofolate + NADH + H(+)</text>
        <dbReference type="Rhea" id="RHEA:19821"/>
        <dbReference type="ChEBI" id="CHEBI:15378"/>
        <dbReference type="ChEBI" id="CHEBI:15636"/>
        <dbReference type="ChEBI" id="CHEBI:18608"/>
        <dbReference type="ChEBI" id="CHEBI:57540"/>
        <dbReference type="ChEBI" id="CHEBI:57945"/>
        <dbReference type="EC" id="1.5.1.54"/>
    </reaction>
    <physiologicalReaction direction="right-to-left" evidence="11">
        <dbReference type="Rhea" id="RHEA:19823"/>
    </physiologicalReaction>
</comment>
<dbReference type="Pfam" id="PF02219">
    <property type="entry name" value="MTHFR"/>
    <property type="match status" value="1"/>
</dbReference>
<dbReference type="OrthoDB" id="9812555at2"/>
<dbReference type="EMBL" id="FODS01000053">
    <property type="protein sequence ID" value="SEP24991.1"/>
    <property type="molecule type" value="Genomic_DNA"/>
</dbReference>
<evidence type="ECO:0000256" key="12">
    <source>
        <dbReference type="RuleBase" id="RU003862"/>
    </source>
</evidence>
<dbReference type="InterPro" id="IPR003171">
    <property type="entry name" value="Mehydrof_redctse-like"/>
</dbReference>
<keyword evidence="7 12" id="KW-0560">Oxidoreductase</keyword>
<organism evidence="13 14">
    <name type="scientific">Salinihabitans flavidus</name>
    <dbReference type="NCBI Taxonomy" id="569882"/>
    <lineage>
        <taxon>Bacteria</taxon>
        <taxon>Pseudomonadati</taxon>
        <taxon>Pseudomonadota</taxon>
        <taxon>Alphaproteobacteria</taxon>
        <taxon>Rhodobacterales</taxon>
        <taxon>Roseobacteraceae</taxon>
        <taxon>Salinihabitans</taxon>
    </lineage>
</organism>
<accession>A0A1H8WBI6</accession>
<evidence type="ECO:0000256" key="2">
    <source>
        <dbReference type="ARBA" id="ARBA00004777"/>
    </source>
</evidence>
<evidence type="ECO:0000256" key="4">
    <source>
        <dbReference type="ARBA" id="ARBA00022605"/>
    </source>
</evidence>
<comment type="cofactor">
    <cofactor evidence="1 12">
        <name>FAD</name>
        <dbReference type="ChEBI" id="CHEBI:57692"/>
    </cofactor>
</comment>
<dbReference type="STRING" id="569882.SAMN04490248_1535"/>
<dbReference type="NCBIfam" id="TIGR00676">
    <property type="entry name" value="fadh2"/>
    <property type="match status" value="1"/>
</dbReference>
<dbReference type="CDD" id="cd00537">
    <property type="entry name" value="MTHFR"/>
    <property type="match status" value="1"/>
</dbReference>
<proteinExistence type="inferred from homology"/>
<dbReference type="GO" id="GO:0106312">
    <property type="term" value="F:methylenetetrahydrofolate reductase (NADH) activity"/>
    <property type="evidence" value="ECO:0007669"/>
    <property type="project" value="UniProtKB-EC"/>
</dbReference>
<dbReference type="GO" id="GO:0071949">
    <property type="term" value="F:FAD binding"/>
    <property type="evidence" value="ECO:0007669"/>
    <property type="project" value="TreeGrafter"/>
</dbReference>
<name>A0A1H8WBI6_9RHOB</name>
<comment type="pathway">
    <text evidence="10">Amino-acid biosynthesis; L-methionine biosynthesis via de novo pathway.</text>
</comment>
<evidence type="ECO:0000313" key="13">
    <source>
        <dbReference type="EMBL" id="SEP24991.1"/>
    </source>
</evidence>
<dbReference type="Gene3D" id="3.20.20.220">
    <property type="match status" value="1"/>
</dbReference>
<dbReference type="Proteomes" id="UP000198893">
    <property type="component" value="Unassembled WGS sequence"/>
</dbReference>
<evidence type="ECO:0000256" key="11">
    <source>
        <dbReference type="ARBA" id="ARBA00048628"/>
    </source>
</evidence>
<comment type="pathway">
    <text evidence="2 12">One-carbon metabolism; tetrahydrofolate interconversion.</text>
</comment>
<dbReference type="AlphaFoldDB" id="A0A1H8WBI6"/>
<reference evidence="13 14" key="1">
    <citation type="submission" date="2016-10" db="EMBL/GenBank/DDBJ databases">
        <authorList>
            <person name="de Groot N.N."/>
        </authorList>
    </citation>
    <scope>NUCLEOTIDE SEQUENCE [LARGE SCALE GENOMIC DNA]</scope>
    <source>
        <strain evidence="13 14">DSM 27842</strain>
    </source>
</reference>
<evidence type="ECO:0000256" key="10">
    <source>
        <dbReference type="ARBA" id="ARBA00034478"/>
    </source>
</evidence>
<dbReference type="SUPFAM" id="SSF51730">
    <property type="entry name" value="FAD-linked oxidoreductase"/>
    <property type="match status" value="1"/>
</dbReference>
<gene>
    <name evidence="13" type="ORF">SAMN04490248_1535</name>
</gene>
<evidence type="ECO:0000256" key="5">
    <source>
        <dbReference type="ARBA" id="ARBA00022630"/>
    </source>
</evidence>
<dbReference type="GO" id="GO:0035999">
    <property type="term" value="P:tetrahydrofolate interconversion"/>
    <property type="evidence" value="ECO:0007669"/>
    <property type="project" value="UniProtKB-UniPathway"/>
</dbReference>
<evidence type="ECO:0000256" key="3">
    <source>
        <dbReference type="ARBA" id="ARBA00006743"/>
    </source>
</evidence>
<dbReference type="PANTHER" id="PTHR45754">
    <property type="entry name" value="METHYLENETETRAHYDROFOLATE REDUCTASE"/>
    <property type="match status" value="1"/>
</dbReference>
<sequence length="292" mass="31193">MTGPFADHPISVSFELFPPKTDKGEKSLARNVDRLATAAPDYFSVTYGAGGSTRDRTARVVDMVRRRTGQPVAHHLTCVGASRKEIDAQAARLLEGGITRIVALRGDLPDGQTLAADGYADAAELVAGLRRVGDFDISVAAYPEVHPEAASPQADLDHLKRKIDAGANRAITQYTFDTDVILRFIDRARAGGISAPIVPGIMPVANFAGLKAFSAKCGASVPDWVARMFEGLDDAPDTRAMVATSVATEQCRRLMAEGVSEFHFYTLNRPEVTLAICRALGLSPEIPAETAA</sequence>
<evidence type="ECO:0000256" key="7">
    <source>
        <dbReference type="ARBA" id="ARBA00023002"/>
    </source>
</evidence>
<keyword evidence="8" id="KW-0520">NAD</keyword>
<evidence type="ECO:0000256" key="6">
    <source>
        <dbReference type="ARBA" id="ARBA00022827"/>
    </source>
</evidence>
<keyword evidence="6 12" id="KW-0274">FAD</keyword>
<evidence type="ECO:0000256" key="9">
    <source>
        <dbReference type="ARBA" id="ARBA00023167"/>
    </source>
</evidence>
<keyword evidence="4" id="KW-0028">Amino-acid biosynthesis</keyword>
<evidence type="ECO:0000256" key="1">
    <source>
        <dbReference type="ARBA" id="ARBA00001974"/>
    </source>
</evidence>
<comment type="similarity">
    <text evidence="3 12">Belongs to the methylenetetrahydrofolate reductase family.</text>
</comment>
<evidence type="ECO:0000256" key="8">
    <source>
        <dbReference type="ARBA" id="ARBA00023027"/>
    </source>
</evidence>
<evidence type="ECO:0000313" key="14">
    <source>
        <dbReference type="Proteomes" id="UP000198893"/>
    </source>
</evidence>
<dbReference type="InterPro" id="IPR029041">
    <property type="entry name" value="FAD-linked_oxidoreductase-like"/>
</dbReference>
<protein>
    <recommendedName>
        <fullName evidence="12">Methylenetetrahydrofolate reductase</fullName>
        <ecNumber evidence="12">1.5.1.54</ecNumber>
    </recommendedName>
</protein>
<dbReference type="PANTHER" id="PTHR45754:SF3">
    <property type="entry name" value="METHYLENETETRAHYDROFOLATE REDUCTASE (NADPH)"/>
    <property type="match status" value="1"/>
</dbReference>
<dbReference type="RefSeq" id="WP_093120781.1">
    <property type="nucleotide sequence ID" value="NZ_FODS01000053.1"/>
</dbReference>
<keyword evidence="5 12" id="KW-0285">Flavoprotein</keyword>
<dbReference type="EC" id="1.5.1.54" evidence="12"/>
<keyword evidence="9" id="KW-0486">Methionine biosynthesis</keyword>
<keyword evidence="14" id="KW-1185">Reference proteome</keyword>
<dbReference type="GO" id="GO:0009086">
    <property type="term" value="P:methionine biosynthetic process"/>
    <property type="evidence" value="ECO:0007669"/>
    <property type="project" value="UniProtKB-KW"/>
</dbReference>
<dbReference type="InterPro" id="IPR004620">
    <property type="entry name" value="MTHF_reductase_bac"/>
</dbReference>
<dbReference type="UniPathway" id="UPA00193"/>
<dbReference type="GO" id="GO:0005829">
    <property type="term" value="C:cytosol"/>
    <property type="evidence" value="ECO:0007669"/>
    <property type="project" value="InterPro"/>
</dbReference>